<dbReference type="InterPro" id="IPR036181">
    <property type="entry name" value="MIT_dom_sf"/>
</dbReference>
<feature type="domain" description="MIT" evidence="4">
    <location>
        <begin position="317"/>
        <end position="379"/>
    </location>
</feature>
<dbReference type="InterPro" id="IPR036770">
    <property type="entry name" value="Ankyrin_rpt-contain_sf"/>
</dbReference>
<keyword evidence="2 3" id="KW-0040">ANK repeat</keyword>
<comment type="caution">
    <text evidence="5">The sequence shown here is derived from an EMBL/GenBank/DDBJ whole genome shotgun (WGS) entry which is preliminary data.</text>
</comment>
<dbReference type="SUPFAM" id="SSF116846">
    <property type="entry name" value="MIT domain"/>
    <property type="match status" value="1"/>
</dbReference>
<sequence length="634" mass="72338">MTWSVLHEAAWTHSLDEIEKLIQVEGIDPNVVDDDGKTPLHIAAKEGDYETIRALIENGALPSVTDFDGITPYDILIQQENEKSIAFVKNFCDLRGIVLFTKKEPVESNLPREFTSLHKQIVVGNEDEAIQLIKSGQVHIETKATNGQNALHIAAQTSRLQVLKFLIRQGIDINTLSDNHRTALHFAAARGNIDCCRELLEQGIDVNLKDSTQETALHLAALNGYDELARLLIQYHANPFIKNEDQKTPLDLAIKNGFTTCSSLLSDYEKKKKGRIAKSSVFRRATNDPDPLEVEKSETKIESAYLIQREGEIHEIIKQALESAHKAIKLDTEENYSEAFTEYQNVISQLESIQPESTGKRLVKVRELVNSYKERLKILAPVVSNLSRKGAQELEIKAESLKEVLSKQNFQYSFREIRKQICLEEEKDIPSKPPQNIHHPFFMMRVILKAIYDGISLSPGIRIPNSVWFQSDIHISSLGVKISCCEEFLQKILRLKTQRDILETVEISKDLDQIVDRVVELQNQLSKSLKFIGEIKDKDKKKSSKPKPIKKYSSKMKNTTNYVETIVHLFENSQFLDTWITHFESNQSKNTELLDKMKVITSFLDSAIILFVLKDFVTLIENYMKKTKIAFFNL</sequence>
<dbReference type="SUPFAM" id="SSF48403">
    <property type="entry name" value="Ankyrin repeat"/>
    <property type="match status" value="1"/>
</dbReference>
<evidence type="ECO:0000313" key="6">
    <source>
        <dbReference type="Proteomes" id="UP001149090"/>
    </source>
</evidence>
<feature type="repeat" description="ANK" evidence="3">
    <location>
        <begin position="212"/>
        <end position="244"/>
    </location>
</feature>
<dbReference type="PROSITE" id="PS50297">
    <property type="entry name" value="ANK_REP_REGION"/>
    <property type="match status" value="4"/>
</dbReference>
<keyword evidence="6" id="KW-1185">Reference proteome</keyword>
<dbReference type="Gene3D" id="1.20.58.80">
    <property type="entry name" value="Phosphotransferase system, lactose/cellobiose-type IIA subunit"/>
    <property type="match status" value="1"/>
</dbReference>
<feature type="repeat" description="ANK" evidence="3">
    <location>
        <begin position="35"/>
        <end position="67"/>
    </location>
</feature>
<reference evidence="5" key="1">
    <citation type="submission" date="2022-10" db="EMBL/GenBank/DDBJ databases">
        <title>Novel sulphate-reducing endosymbionts in the free-living metamonad Anaeramoeba.</title>
        <authorList>
            <person name="Jerlstrom-Hultqvist J."/>
            <person name="Cepicka I."/>
            <person name="Gallot-Lavallee L."/>
            <person name="Salas-Leiva D."/>
            <person name="Curtis B.A."/>
            <person name="Zahonova K."/>
            <person name="Pipaliya S."/>
            <person name="Dacks J."/>
            <person name="Roger A.J."/>
        </authorList>
    </citation>
    <scope>NUCLEOTIDE SEQUENCE</scope>
    <source>
        <strain evidence="5">BMAN</strain>
    </source>
</reference>
<keyword evidence="1" id="KW-0677">Repeat</keyword>
<accession>A0A9Q0RDH8</accession>
<dbReference type="OrthoDB" id="366390at2759"/>
<proteinExistence type="predicted"/>
<dbReference type="PROSITE" id="PS50088">
    <property type="entry name" value="ANK_REPEAT"/>
    <property type="match status" value="4"/>
</dbReference>
<feature type="repeat" description="ANK" evidence="3">
    <location>
        <begin position="179"/>
        <end position="211"/>
    </location>
</feature>
<dbReference type="InterPro" id="IPR002110">
    <property type="entry name" value="Ankyrin_rpt"/>
</dbReference>
<dbReference type="EMBL" id="JAPDFW010000069">
    <property type="protein sequence ID" value="KAJ5074744.1"/>
    <property type="molecule type" value="Genomic_DNA"/>
</dbReference>
<dbReference type="Pfam" id="PF04212">
    <property type="entry name" value="MIT"/>
    <property type="match status" value="1"/>
</dbReference>
<evidence type="ECO:0000256" key="1">
    <source>
        <dbReference type="ARBA" id="ARBA00022737"/>
    </source>
</evidence>
<dbReference type="AlphaFoldDB" id="A0A9Q0RDH8"/>
<name>A0A9Q0RDH8_ANAIG</name>
<dbReference type="Pfam" id="PF00023">
    <property type="entry name" value="Ank"/>
    <property type="match status" value="1"/>
</dbReference>
<dbReference type="Gene3D" id="1.25.40.20">
    <property type="entry name" value="Ankyrin repeat-containing domain"/>
    <property type="match status" value="2"/>
</dbReference>
<dbReference type="PANTHER" id="PTHR24171:SF9">
    <property type="entry name" value="ANKYRIN REPEAT DOMAIN-CONTAINING PROTEIN 39"/>
    <property type="match status" value="1"/>
</dbReference>
<evidence type="ECO:0000256" key="2">
    <source>
        <dbReference type="ARBA" id="ARBA00023043"/>
    </source>
</evidence>
<protein>
    <submittedName>
        <fullName evidence="5">Ankyrin repeat-containing protein</fullName>
    </submittedName>
</protein>
<dbReference type="SMART" id="SM00248">
    <property type="entry name" value="ANK"/>
    <property type="match status" value="6"/>
</dbReference>
<dbReference type="PRINTS" id="PR01415">
    <property type="entry name" value="ANKYRIN"/>
</dbReference>
<organism evidence="5 6">
    <name type="scientific">Anaeramoeba ignava</name>
    <name type="common">Anaerobic marine amoeba</name>
    <dbReference type="NCBI Taxonomy" id="1746090"/>
    <lineage>
        <taxon>Eukaryota</taxon>
        <taxon>Metamonada</taxon>
        <taxon>Anaeramoebidae</taxon>
        <taxon>Anaeramoeba</taxon>
    </lineage>
</organism>
<dbReference type="InterPro" id="IPR007330">
    <property type="entry name" value="MIT_dom"/>
</dbReference>
<dbReference type="Pfam" id="PF12796">
    <property type="entry name" value="Ank_2"/>
    <property type="match status" value="2"/>
</dbReference>
<feature type="repeat" description="ANK" evidence="3">
    <location>
        <begin position="146"/>
        <end position="178"/>
    </location>
</feature>
<gene>
    <name evidence="5" type="ORF">M0811_08099</name>
</gene>
<evidence type="ECO:0000259" key="4">
    <source>
        <dbReference type="Pfam" id="PF04212"/>
    </source>
</evidence>
<evidence type="ECO:0000256" key="3">
    <source>
        <dbReference type="PROSITE-ProRule" id="PRU00023"/>
    </source>
</evidence>
<dbReference type="PANTHER" id="PTHR24171">
    <property type="entry name" value="ANKYRIN REPEAT DOMAIN-CONTAINING PROTEIN 39-RELATED"/>
    <property type="match status" value="1"/>
</dbReference>
<evidence type="ECO:0000313" key="5">
    <source>
        <dbReference type="EMBL" id="KAJ5074744.1"/>
    </source>
</evidence>
<dbReference type="Proteomes" id="UP001149090">
    <property type="component" value="Unassembled WGS sequence"/>
</dbReference>